<dbReference type="EMBL" id="JAWDJX010000018">
    <property type="protein sequence ID" value="KAK3052835.1"/>
    <property type="molecule type" value="Genomic_DNA"/>
</dbReference>
<evidence type="ECO:0000313" key="5">
    <source>
        <dbReference type="Proteomes" id="UP001271007"/>
    </source>
</evidence>
<dbReference type="SUPFAM" id="SSF51735">
    <property type="entry name" value="NAD(P)-binding Rossmann-fold domains"/>
    <property type="match status" value="1"/>
</dbReference>
<evidence type="ECO:0000256" key="2">
    <source>
        <dbReference type="ARBA" id="ARBA00023445"/>
    </source>
</evidence>
<dbReference type="InterPro" id="IPR036291">
    <property type="entry name" value="NAD(P)-bd_dom_sf"/>
</dbReference>
<feature type="domain" description="NAD-dependent epimerase/dehydratase" evidence="3">
    <location>
        <begin position="21"/>
        <end position="266"/>
    </location>
</feature>
<sequence length="343" mass="37655">MEHDSEHNSVIMANIEKGDLVLVTGCSGYIASQTANQFLEAGYRVRGTVRSKAKADWLYEVFDAKYGIGKFEHFVVEDMMSEGAFDEAVKGVAGICHMANVMTFSDKYDDVVPVVVKGALNALTAATKEAGIKAFVYTSSSTAALMPQPDKVINVTEETWNDVVVSDAKTKPNSWNVYGASKTEAERAIWKAVKETNPPFQVAAILPNANMGPILRPGGEQQSSTAGWMLKLWDGDTSVFETVPPQYFVNVRDTARLHVIALIDPECQGKRIFAFSAPFTWNDVLAVFKKQNPGRKFPEDREGFGEDKSVIPTEPAEKLLRKHYGKGFSGLGEVVETNTATVR</sequence>
<comment type="similarity">
    <text evidence="2">Belongs to the NAD(P)-dependent epimerase/dehydratase family. Dihydroflavonol-4-reductase subfamily.</text>
</comment>
<keyword evidence="5" id="KW-1185">Reference proteome</keyword>
<dbReference type="InterPro" id="IPR050425">
    <property type="entry name" value="NAD(P)_dehydrat-like"/>
</dbReference>
<organism evidence="4 5">
    <name type="scientific">Extremus antarcticus</name>
    <dbReference type="NCBI Taxonomy" id="702011"/>
    <lineage>
        <taxon>Eukaryota</taxon>
        <taxon>Fungi</taxon>
        <taxon>Dikarya</taxon>
        <taxon>Ascomycota</taxon>
        <taxon>Pezizomycotina</taxon>
        <taxon>Dothideomycetes</taxon>
        <taxon>Dothideomycetidae</taxon>
        <taxon>Mycosphaerellales</taxon>
        <taxon>Extremaceae</taxon>
        <taxon>Extremus</taxon>
    </lineage>
</organism>
<dbReference type="InterPro" id="IPR001509">
    <property type="entry name" value="Epimerase_deHydtase"/>
</dbReference>
<dbReference type="Proteomes" id="UP001271007">
    <property type="component" value="Unassembled WGS sequence"/>
</dbReference>
<comment type="caution">
    <text evidence="4">The sequence shown here is derived from an EMBL/GenBank/DDBJ whole genome shotgun (WGS) entry which is preliminary data.</text>
</comment>
<dbReference type="AlphaFoldDB" id="A0AAJ0DFA4"/>
<accession>A0AAJ0DFA4</accession>
<gene>
    <name evidence="4" type="ORF">LTR09_005899</name>
</gene>
<dbReference type="FunFam" id="3.40.50.720:FF:000426">
    <property type="entry name" value="Aldehyde reductase 2"/>
    <property type="match status" value="1"/>
</dbReference>
<dbReference type="Gene3D" id="3.40.50.720">
    <property type="entry name" value="NAD(P)-binding Rossmann-like Domain"/>
    <property type="match status" value="1"/>
</dbReference>
<dbReference type="PANTHER" id="PTHR10366:SF562">
    <property type="entry name" value="ALDEHYDE REDUCTASE II (AFU_ORTHOLOGUE AFUA_1G11360)"/>
    <property type="match status" value="1"/>
</dbReference>
<evidence type="ECO:0000256" key="1">
    <source>
        <dbReference type="ARBA" id="ARBA00023002"/>
    </source>
</evidence>
<name>A0AAJ0DFA4_9PEZI</name>
<keyword evidence="1" id="KW-0560">Oxidoreductase</keyword>
<dbReference type="Pfam" id="PF01370">
    <property type="entry name" value="Epimerase"/>
    <property type="match status" value="1"/>
</dbReference>
<dbReference type="GO" id="GO:0016616">
    <property type="term" value="F:oxidoreductase activity, acting on the CH-OH group of donors, NAD or NADP as acceptor"/>
    <property type="evidence" value="ECO:0007669"/>
    <property type="project" value="TreeGrafter"/>
</dbReference>
<dbReference type="PANTHER" id="PTHR10366">
    <property type="entry name" value="NAD DEPENDENT EPIMERASE/DEHYDRATASE"/>
    <property type="match status" value="1"/>
</dbReference>
<reference evidence="4" key="1">
    <citation type="submission" date="2023-04" db="EMBL/GenBank/DDBJ databases">
        <title>Black Yeasts Isolated from many extreme environments.</title>
        <authorList>
            <person name="Coleine C."/>
            <person name="Stajich J.E."/>
            <person name="Selbmann L."/>
        </authorList>
    </citation>
    <scope>NUCLEOTIDE SEQUENCE</scope>
    <source>
        <strain evidence="4">CCFEE 5312</strain>
    </source>
</reference>
<evidence type="ECO:0000259" key="3">
    <source>
        <dbReference type="Pfam" id="PF01370"/>
    </source>
</evidence>
<proteinExistence type="inferred from homology"/>
<protein>
    <recommendedName>
        <fullName evidence="3">NAD-dependent epimerase/dehydratase domain-containing protein</fullName>
    </recommendedName>
</protein>
<evidence type="ECO:0000313" key="4">
    <source>
        <dbReference type="EMBL" id="KAK3052835.1"/>
    </source>
</evidence>